<name>A0AAU8HRM9_9FIRM</name>
<gene>
    <name evidence="1" type="ORF">PRVXH_002090</name>
</gene>
<dbReference type="InterPro" id="IPR021246">
    <property type="entry name" value="DUF2797"/>
</dbReference>
<dbReference type="Pfam" id="PF10977">
    <property type="entry name" value="DUF2797"/>
    <property type="match status" value="1"/>
</dbReference>
<sequence length="259" mass="29836">MKGYLKGVDIISDGDQINYRLNIDEQFLMLKDKTGSKLQISFAGSKKCIYCGRDIKGKTFNNGYCFPCFRDLPQNDICMVKPEKCHHINGTCRDEEFAQSFCFQKHYIYIAYTSEIKVGITHHQNIPKRWLDQGAIKGCVIAEAKNRKEAGQVEEYLMGYFADKTNWRAMLRNNKAECLEEAILKAQDIIKDNFKDVKLRSKELSIEFPWVSPPKMKSLNLDKTSIITSKMLGAKGQYLILEDGVLNLKKYRGYLIEIN</sequence>
<reference evidence="1" key="1">
    <citation type="journal article" date="2018" name="Antonie Van Leeuwenhoek">
        <title>Proteinivorax hydrogeniformans sp. nov., an anaerobic, haloalkaliphilic bacterium fermenting proteinaceous compounds with high hydrogen production.</title>
        <authorList>
            <person name="Boltyanskaya Y."/>
            <person name="Detkova E."/>
            <person name="Pimenov N."/>
            <person name="Kevbrin V."/>
        </authorList>
    </citation>
    <scope>NUCLEOTIDE SEQUENCE</scope>
    <source>
        <strain evidence="1">Z-710</strain>
    </source>
</reference>
<evidence type="ECO:0000313" key="1">
    <source>
        <dbReference type="EMBL" id="XCI28144.1"/>
    </source>
</evidence>
<reference evidence="1" key="2">
    <citation type="submission" date="2024-06" db="EMBL/GenBank/DDBJ databases">
        <authorList>
            <person name="Petrova K.O."/>
            <person name="Toshchakov S.V."/>
            <person name="Boltjanskaja Y.V."/>
            <person name="Kevbrin V.V."/>
        </authorList>
    </citation>
    <scope>NUCLEOTIDE SEQUENCE</scope>
    <source>
        <strain evidence="1">Z-710</strain>
    </source>
</reference>
<accession>A0AAU8HRM9</accession>
<dbReference type="AlphaFoldDB" id="A0AAU8HRM9"/>
<dbReference type="EMBL" id="CP159485">
    <property type="protein sequence ID" value="XCI28144.1"/>
    <property type="molecule type" value="Genomic_DNA"/>
</dbReference>
<proteinExistence type="predicted"/>
<protein>
    <submittedName>
        <fullName evidence="1">DUF2797 domain-containing protein</fullName>
    </submittedName>
</protein>
<organism evidence="1">
    <name type="scientific">Proteinivorax hydrogeniformans</name>
    <dbReference type="NCBI Taxonomy" id="1826727"/>
    <lineage>
        <taxon>Bacteria</taxon>
        <taxon>Bacillati</taxon>
        <taxon>Bacillota</taxon>
        <taxon>Clostridia</taxon>
        <taxon>Eubacteriales</taxon>
        <taxon>Proteinivoracaceae</taxon>
        <taxon>Proteinivorax</taxon>
    </lineage>
</organism>
<dbReference type="RefSeq" id="WP_353892721.1">
    <property type="nucleotide sequence ID" value="NZ_CP159485.1"/>
</dbReference>